<name>G7ZX76_MEDTR</name>
<dbReference type="Proteomes" id="UP000002051">
    <property type="component" value="Chromosome 4"/>
</dbReference>
<evidence type="ECO:0000313" key="2">
    <source>
        <dbReference type="EnsemblPlants" id="KEH29593"/>
    </source>
</evidence>
<reference evidence="1 3" key="1">
    <citation type="journal article" date="2011" name="Nature">
        <title>The Medicago genome provides insight into the evolution of rhizobial symbioses.</title>
        <authorList>
            <person name="Young N.D."/>
            <person name="Debelle F."/>
            <person name="Oldroyd G.E."/>
            <person name="Geurts R."/>
            <person name="Cannon S.B."/>
            <person name="Udvardi M.K."/>
            <person name="Benedito V.A."/>
            <person name="Mayer K.F."/>
            <person name="Gouzy J."/>
            <person name="Schoof H."/>
            <person name="Van de Peer Y."/>
            <person name="Proost S."/>
            <person name="Cook D.R."/>
            <person name="Meyers B.C."/>
            <person name="Spannagl M."/>
            <person name="Cheung F."/>
            <person name="De Mita S."/>
            <person name="Krishnakumar V."/>
            <person name="Gundlach H."/>
            <person name="Zhou S."/>
            <person name="Mudge J."/>
            <person name="Bharti A.K."/>
            <person name="Murray J.D."/>
            <person name="Naoumkina M.A."/>
            <person name="Rosen B."/>
            <person name="Silverstein K.A."/>
            <person name="Tang H."/>
            <person name="Rombauts S."/>
            <person name="Zhao P.X."/>
            <person name="Zhou P."/>
            <person name="Barbe V."/>
            <person name="Bardou P."/>
            <person name="Bechner M."/>
            <person name="Bellec A."/>
            <person name="Berger A."/>
            <person name="Berges H."/>
            <person name="Bidwell S."/>
            <person name="Bisseling T."/>
            <person name="Choisne N."/>
            <person name="Couloux A."/>
            <person name="Denny R."/>
            <person name="Deshpande S."/>
            <person name="Dai X."/>
            <person name="Doyle J.J."/>
            <person name="Dudez A.M."/>
            <person name="Farmer A.D."/>
            <person name="Fouteau S."/>
            <person name="Franken C."/>
            <person name="Gibelin C."/>
            <person name="Gish J."/>
            <person name="Goldstein S."/>
            <person name="Gonzalez A.J."/>
            <person name="Green P.J."/>
            <person name="Hallab A."/>
            <person name="Hartog M."/>
            <person name="Hua A."/>
            <person name="Humphray S.J."/>
            <person name="Jeong D.H."/>
            <person name="Jing Y."/>
            <person name="Jocker A."/>
            <person name="Kenton S.M."/>
            <person name="Kim D.J."/>
            <person name="Klee K."/>
            <person name="Lai H."/>
            <person name="Lang C."/>
            <person name="Lin S."/>
            <person name="Macmil S.L."/>
            <person name="Magdelenat G."/>
            <person name="Matthews L."/>
            <person name="McCorrison J."/>
            <person name="Monaghan E.L."/>
            <person name="Mun J.H."/>
            <person name="Najar F.Z."/>
            <person name="Nicholson C."/>
            <person name="Noirot C."/>
            <person name="O'Bleness M."/>
            <person name="Paule C.R."/>
            <person name="Poulain J."/>
            <person name="Prion F."/>
            <person name="Qin B."/>
            <person name="Qu C."/>
            <person name="Retzel E.F."/>
            <person name="Riddle C."/>
            <person name="Sallet E."/>
            <person name="Samain S."/>
            <person name="Samson N."/>
            <person name="Sanders I."/>
            <person name="Saurat O."/>
            <person name="Scarpelli C."/>
            <person name="Schiex T."/>
            <person name="Segurens B."/>
            <person name="Severin A.J."/>
            <person name="Sherrier D.J."/>
            <person name="Shi R."/>
            <person name="Sims S."/>
            <person name="Singer S.R."/>
            <person name="Sinharoy S."/>
            <person name="Sterck L."/>
            <person name="Viollet A."/>
            <person name="Wang B.B."/>
            <person name="Wang K."/>
            <person name="Wang M."/>
            <person name="Wang X."/>
            <person name="Warfsmann J."/>
            <person name="Weissenbach J."/>
            <person name="White D.D."/>
            <person name="White J.D."/>
            <person name="Wiley G.B."/>
            <person name="Wincker P."/>
            <person name="Xing Y."/>
            <person name="Yang L."/>
            <person name="Yao Z."/>
            <person name="Ying F."/>
            <person name="Zhai J."/>
            <person name="Zhou L."/>
            <person name="Zuber A."/>
            <person name="Denarie J."/>
            <person name="Dixon R.A."/>
            <person name="May G.D."/>
            <person name="Schwartz D.C."/>
            <person name="Rogers J."/>
            <person name="Quetier F."/>
            <person name="Town C.D."/>
            <person name="Roe B.A."/>
        </authorList>
    </citation>
    <scope>NUCLEOTIDE SEQUENCE [LARGE SCALE GENOMIC DNA]</scope>
    <source>
        <strain evidence="1">A17</strain>
        <strain evidence="2 3">cv. Jemalong A17</strain>
    </source>
</reference>
<evidence type="ECO:0000313" key="1">
    <source>
        <dbReference type="EMBL" id="KEH29593.1"/>
    </source>
</evidence>
<accession>G7ZX76</accession>
<dbReference type="EnsemblPlants" id="KEH29593">
    <property type="protein sequence ID" value="KEH29593"/>
    <property type="gene ID" value="MTR_4g045907"/>
</dbReference>
<dbReference type="AlphaFoldDB" id="G7ZX76"/>
<dbReference type="PaxDb" id="3880-AES83814"/>
<reference evidence="1 3" key="2">
    <citation type="journal article" date="2014" name="BMC Genomics">
        <title>An improved genome release (version Mt4.0) for the model legume Medicago truncatula.</title>
        <authorList>
            <person name="Tang H."/>
            <person name="Krishnakumar V."/>
            <person name="Bidwell S."/>
            <person name="Rosen B."/>
            <person name="Chan A."/>
            <person name="Zhou S."/>
            <person name="Gentzbittel L."/>
            <person name="Childs K.L."/>
            <person name="Yandell M."/>
            <person name="Gundlach H."/>
            <person name="Mayer K.F."/>
            <person name="Schwartz D.C."/>
            <person name="Town C.D."/>
        </authorList>
    </citation>
    <scope>GENOME REANNOTATION</scope>
    <source>
        <strain evidence="1">A17</strain>
        <strain evidence="2 3">cv. Jemalong A17</strain>
    </source>
</reference>
<gene>
    <name evidence="1" type="ordered locus">MTR_4g045907</name>
</gene>
<evidence type="ECO:0000313" key="3">
    <source>
        <dbReference type="Proteomes" id="UP000002051"/>
    </source>
</evidence>
<reference evidence="2" key="3">
    <citation type="submission" date="2015-04" db="UniProtKB">
        <authorList>
            <consortium name="EnsemblPlants"/>
        </authorList>
    </citation>
    <scope>IDENTIFICATION</scope>
    <source>
        <strain evidence="2">cv. Jemalong A17</strain>
    </source>
</reference>
<keyword evidence="3" id="KW-1185">Reference proteome</keyword>
<protein>
    <submittedName>
        <fullName evidence="1 2">Uncharacterized protein</fullName>
    </submittedName>
</protein>
<sequence>MSGPPGSPRDPIVVSELWFDERFRLTPCVESLLDKECKRPVSLSAATAVHV</sequence>
<dbReference type="EMBL" id="CM001220">
    <property type="protein sequence ID" value="KEH29593.1"/>
    <property type="molecule type" value="Genomic_DNA"/>
</dbReference>
<proteinExistence type="predicted"/>
<dbReference type="HOGENOM" id="CLU_3109423_0_0_1"/>
<organism evidence="2">
    <name type="scientific">Medicago truncatula</name>
    <name type="common">Barrel medic</name>
    <name type="synonym">Medicago tribuloides</name>
    <dbReference type="NCBI Taxonomy" id="3880"/>
    <lineage>
        <taxon>Eukaryota</taxon>
        <taxon>Viridiplantae</taxon>
        <taxon>Streptophyta</taxon>
        <taxon>Embryophyta</taxon>
        <taxon>Tracheophyta</taxon>
        <taxon>Spermatophyta</taxon>
        <taxon>Magnoliopsida</taxon>
        <taxon>eudicotyledons</taxon>
        <taxon>Gunneridae</taxon>
        <taxon>Pentapetalae</taxon>
        <taxon>rosids</taxon>
        <taxon>fabids</taxon>
        <taxon>Fabales</taxon>
        <taxon>Fabaceae</taxon>
        <taxon>Papilionoideae</taxon>
        <taxon>50 kb inversion clade</taxon>
        <taxon>NPAAA clade</taxon>
        <taxon>Hologalegina</taxon>
        <taxon>IRL clade</taxon>
        <taxon>Trifolieae</taxon>
        <taxon>Medicago</taxon>
    </lineage>
</organism>